<evidence type="ECO:0000313" key="4">
    <source>
        <dbReference type="Proteomes" id="UP001597090"/>
    </source>
</evidence>
<dbReference type="CDD" id="cd01948">
    <property type="entry name" value="EAL"/>
    <property type="match status" value="1"/>
</dbReference>
<dbReference type="SUPFAM" id="SSF141868">
    <property type="entry name" value="EAL domain-like"/>
    <property type="match status" value="1"/>
</dbReference>
<dbReference type="PROSITE" id="PS50883">
    <property type="entry name" value="EAL"/>
    <property type="match status" value="1"/>
</dbReference>
<gene>
    <name evidence="3" type="ORF">ACFQZQ_03610</name>
</gene>
<dbReference type="SMART" id="SM00065">
    <property type="entry name" value="GAF"/>
    <property type="match status" value="2"/>
</dbReference>
<dbReference type="Gene3D" id="3.30.450.40">
    <property type="match status" value="2"/>
</dbReference>
<name>A0ABW2YIX2_9GAMM</name>
<dbReference type="SMART" id="SM00267">
    <property type="entry name" value="GGDEF"/>
    <property type="match status" value="1"/>
</dbReference>
<dbReference type="InterPro" id="IPR029787">
    <property type="entry name" value="Nucleotide_cyclase"/>
</dbReference>
<accession>A0ABW2YIX2</accession>
<evidence type="ECO:0000259" key="2">
    <source>
        <dbReference type="PROSITE" id="PS50887"/>
    </source>
</evidence>
<dbReference type="InterPro" id="IPR003018">
    <property type="entry name" value="GAF"/>
</dbReference>
<dbReference type="Pfam" id="PF13185">
    <property type="entry name" value="GAF_2"/>
    <property type="match status" value="2"/>
</dbReference>
<dbReference type="InterPro" id="IPR000160">
    <property type="entry name" value="GGDEF_dom"/>
</dbReference>
<dbReference type="SMART" id="SM00052">
    <property type="entry name" value="EAL"/>
    <property type="match status" value="1"/>
</dbReference>
<proteinExistence type="predicted"/>
<keyword evidence="4" id="KW-1185">Reference proteome</keyword>
<evidence type="ECO:0000313" key="3">
    <source>
        <dbReference type="EMBL" id="MFD0738372.1"/>
    </source>
</evidence>
<dbReference type="InterPro" id="IPR052155">
    <property type="entry name" value="Biofilm_reg_signaling"/>
</dbReference>
<dbReference type="PANTHER" id="PTHR44757:SF2">
    <property type="entry name" value="BIOFILM ARCHITECTURE MAINTENANCE PROTEIN MBAA"/>
    <property type="match status" value="1"/>
</dbReference>
<dbReference type="InterPro" id="IPR029016">
    <property type="entry name" value="GAF-like_dom_sf"/>
</dbReference>
<organism evidence="3 4">
    <name type="scientific">Lysobacter koreensis</name>
    <dbReference type="NCBI Taxonomy" id="266122"/>
    <lineage>
        <taxon>Bacteria</taxon>
        <taxon>Pseudomonadati</taxon>
        <taxon>Pseudomonadota</taxon>
        <taxon>Gammaproteobacteria</taxon>
        <taxon>Lysobacterales</taxon>
        <taxon>Lysobacteraceae</taxon>
        <taxon>Lysobacter</taxon>
    </lineage>
</organism>
<dbReference type="Pfam" id="PF00990">
    <property type="entry name" value="GGDEF"/>
    <property type="match status" value="1"/>
</dbReference>
<feature type="domain" description="EAL" evidence="1">
    <location>
        <begin position="733"/>
        <end position="990"/>
    </location>
</feature>
<comment type="caution">
    <text evidence="3">The sequence shown here is derived from an EMBL/GenBank/DDBJ whole genome shotgun (WGS) entry which is preliminary data.</text>
</comment>
<dbReference type="SUPFAM" id="SSF55073">
    <property type="entry name" value="Nucleotide cyclase"/>
    <property type="match status" value="1"/>
</dbReference>
<dbReference type="Pfam" id="PF00563">
    <property type="entry name" value="EAL"/>
    <property type="match status" value="1"/>
</dbReference>
<evidence type="ECO:0000259" key="1">
    <source>
        <dbReference type="PROSITE" id="PS50883"/>
    </source>
</evidence>
<dbReference type="PROSITE" id="PS50887">
    <property type="entry name" value="GGDEF"/>
    <property type="match status" value="1"/>
</dbReference>
<dbReference type="InterPro" id="IPR001633">
    <property type="entry name" value="EAL_dom"/>
</dbReference>
<dbReference type="InterPro" id="IPR043128">
    <property type="entry name" value="Rev_trsase/Diguanyl_cyclase"/>
</dbReference>
<dbReference type="NCBIfam" id="TIGR00254">
    <property type="entry name" value="GGDEF"/>
    <property type="match status" value="1"/>
</dbReference>
<reference evidence="4" key="1">
    <citation type="journal article" date="2019" name="Int. J. Syst. Evol. Microbiol.">
        <title>The Global Catalogue of Microorganisms (GCM) 10K type strain sequencing project: providing services to taxonomists for standard genome sequencing and annotation.</title>
        <authorList>
            <consortium name="The Broad Institute Genomics Platform"/>
            <consortium name="The Broad Institute Genome Sequencing Center for Infectious Disease"/>
            <person name="Wu L."/>
            <person name="Ma J."/>
        </authorList>
    </citation>
    <scope>NUCLEOTIDE SEQUENCE [LARGE SCALE GENOMIC DNA]</scope>
    <source>
        <strain evidence="4">CCUG 55491</strain>
    </source>
</reference>
<dbReference type="CDD" id="cd01949">
    <property type="entry name" value="GGDEF"/>
    <property type="match status" value="1"/>
</dbReference>
<dbReference type="InterPro" id="IPR035919">
    <property type="entry name" value="EAL_sf"/>
</dbReference>
<dbReference type="PANTHER" id="PTHR44757">
    <property type="entry name" value="DIGUANYLATE CYCLASE DGCP"/>
    <property type="match status" value="1"/>
</dbReference>
<dbReference type="Proteomes" id="UP001597090">
    <property type="component" value="Unassembled WGS sequence"/>
</dbReference>
<feature type="domain" description="GGDEF" evidence="2">
    <location>
        <begin position="591"/>
        <end position="724"/>
    </location>
</feature>
<protein>
    <submittedName>
        <fullName evidence="3">EAL domain-containing protein</fullName>
    </submittedName>
</protein>
<dbReference type="EMBL" id="JBHTIH010000002">
    <property type="protein sequence ID" value="MFD0738372.1"/>
    <property type="molecule type" value="Genomic_DNA"/>
</dbReference>
<dbReference type="Gene3D" id="3.20.20.450">
    <property type="entry name" value="EAL domain"/>
    <property type="match status" value="1"/>
</dbReference>
<dbReference type="Gene3D" id="3.30.70.270">
    <property type="match status" value="1"/>
</dbReference>
<sequence>MGERSEFGAGIGAQPETDFVSALFAPGSLGEIAALVAREAQQRFGCRAVRLVWSVAAAAGEPRSRCHWPAAPLSRAEAAMVEAALARPEAPIAERAQAGWWQIAHVLGTRRADASVVLIADWPQAERVPEAAPGDWREFRTLVAARFASAVELADQRRAIEHLDKTARLQSALYEIADLASSELEMPEMLRRVHAVVGELMYARNFFIALYDAQRDAVRFSYFADEKAAAVDPDEEFPAQRIRDSLTLAVIRHGRPAMGPSSRLRAELGLDADPELYGPESVDWLGVPMVSGSEVRGAVVVQSYDRPGRYNEEDRALLAFVAQHILTALVRRQARGELERRVEERTHALTVEVGERKRGEKLQAALYAIADLASSQLDMGEMLRRIHAVVDELMYARNFFIVLHNVQRDTLRFIYFADERDPGIVDPDAEIPAEQMRNSVTLAVIRQGRSAMGPMPQVLELVGVPTERSMGSAAEDWLGVPMIADGEVQGAVVVQSYDRSVHYSEEDRALLAYVAQHILTALARKQAQAELERRVEDRTRELRDQIGERERAEQRLMYETLHDSLTGLPNRNFLYDALERLLARMRRDPAQHFAVLFLDLDRFKVINDSVGHLIGDRILKEAGARLATCVRAPDVVARLGGDEFALLLEDTHGPEDAVHVAQRVIDALSEPIRIDGKELFSSASVGIALSHERYTSAEQLLRDADVAMYRAKAHGRQRFEIFDERLHFEALRLLDLESDLRRAIQRSEFEPHFQPIVRLRDRHVLGYEALLRWRHPQRGLLLPGDFLAVAEENGSVEQIDWQMFDKTCAQVRSLGMNRGYVCLNVSPRHFRSPALAQQILDLLASHRLAPHRVRLEMTEGALLDNPDQVLATLDVLRDAGVLVALDDFGTGYSSLSYLHRFPLHTLKIDRSFISALELGSDGGGSSGSAAVVRAVLALARTLHMEVVAEGIETSEQCDYLREIGCKRGQGFLFSRARPASEWGAAQPRLH</sequence>
<dbReference type="SUPFAM" id="SSF55781">
    <property type="entry name" value="GAF domain-like"/>
    <property type="match status" value="2"/>
</dbReference>